<organism evidence="2 3">
    <name type="scientific">Flavobacterium degerlachei</name>
    <dbReference type="NCBI Taxonomy" id="229203"/>
    <lineage>
        <taxon>Bacteria</taxon>
        <taxon>Pseudomonadati</taxon>
        <taxon>Bacteroidota</taxon>
        <taxon>Flavobacteriia</taxon>
        <taxon>Flavobacteriales</taxon>
        <taxon>Flavobacteriaceae</taxon>
        <taxon>Flavobacterium</taxon>
    </lineage>
</organism>
<dbReference type="NCBIfam" id="TIGR04131">
    <property type="entry name" value="Bac_Flav_CTERM"/>
    <property type="match status" value="1"/>
</dbReference>
<dbReference type="Proteomes" id="UP000198569">
    <property type="component" value="Unassembled WGS sequence"/>
</dbReference>
<dbReference type="Pfam" id="PF24346">
    <property type="entry name" value="DUF7507"/>
    <property type="match status" value="1"/>
</dbReference>
<gene>
    <name evidence="2" type="ORF">SAMN05444338_1191</name>
</gene>
<dbReference type="STRING" id="229203.SAMN05444338_1191"/>
<sequence length="819" mass="84068">DNCSTATVTVTVVAAPIKAVNDVAGPINGIVGGDAGINVLDNDLLNGVKVTPSDVKITSTPNGPLTVNTDGTVTVAENTKAGEYTVDYTICEVLNADNCSTATVTVTVVAAAIKAVNDVAGPINGIVGGDAGINVLDNDLLNGVKVTPSDVKITSTPNGPLTVNTDGTVTVAENTKAGEYTVDYTICEVLNADNCSTATVTVTVVAAPIKAVNDVAGPINGIVGGDAGINVLDNDLLNGVKVTPSDVKITSTPNGPLTVNTDGTVTVAPNTKAGEYTVDYTICEVLNADNCSTATVTVTVVAAPIDAVNDVAGPINGTTGGTIPSVFTNDTLNGVPVNPSDVVLTSTPNGPLKVNPNGTVTVAANTPAGTYTVDYTICEVLNPNNCDTATVTVTVVAALIDAVNDVAGPINGIVGGDAGINVLDNDLLNGVKVTPSDVKITSTPNGPLTVNTDGTVTVAENTKAGEYTVDYTICEVLNADNCSTATVTVTVVAALIDAVNDVAGPINGTTGGTIPSVFTNDTLNGVPVNPSDVVLTSTPNGPLTVNPNGTVTVAANTPAGTYTVDYTICEVLNPNNCDTATVTVTVIAVQPDSPSISIVKTAVFNDRNNDGFAQVGETITYSFLITNTGNMPLSNVTVTDNLSGLVLTGSPILKLEVGETNSTAYSATYAVTLLDIQLGLVTNKASVTGSTLNGTVVKDDTQVEMVLNEEPIVLPAVNCVIEVYNAVSPNGDGNNDFFRIDGLECYSENRVEIYNRWGVLVFERDGYNNSDKSFKGISEGRVTVNQSEGLPTGTYYYILKYKDNEAKGHEKAGYLYINR</sequence>
<accession>A0A1H3FTE4</accession>
<name>A0A1H3FTE4_9FLAO</name>
<dbReference type="InterPro" id="IPR026341">
    <property type="entry name" value="T9SS_type_B"/>
</dbReference>
<dbReference type="OrthoDB" id="9805017at2"/>
<dbReference type="RefSeq" id="WP_139262358.1">
    <property type="nucleotide sequence ID" value="NZ_FNMV01000019.1"/>
</dbReference>
<dbReference type="EMBL" id="FNMV01000019">
    <property type="protein sequence ID" value="SDX94095.1"/>
    <property type="molecule type" value="Genomic_DNA"/>
</dbReference>
<feature type="domain" description="DUF7507" evidence="1">
    <location>
        <begin position="593"/>
        <end position="699"/>
    </location>
</feature>
<dbReference type="InterPro" id="IPR055354">
    <property type="entry name" value="DUF7507"/>
</dbReference>
<proteinExistence type="predicted"/>
<dbReference type="AlphaFoldDB" id="A0A1H3FTE4"/>
<dbReference type="Pfam" id="PF13585">
    <property type="entry name" value="CHU_C"/>
    <property type="match status" value="1"/>
</dbReference>
<evidence type="ECO:0000313" key="3">
    <source>
        <dbReference type="Proteomes" id="UP000198569"/>
    </source>
</evidence>
<keyword evidence="3" id="KW-1185">Reference proteome</keyword>
<feature type="non-terminal residue" evidence="2">
    <location>
        <position position="1"/>
    </location>
</feature>
<reference evidence="3" key="1">
    <citation type="submission" date="2016-10" db="EMBL/GenBank/DDBJ databases">
        <authorList>
            <person name="Varghese N."/>
            <person name="Submissions S."/>
        </authorList>
    </citation>
    <scope>NUCLEOTIDE SEQUENCE [LARGE SCALE GENOMIC DNA]</scope>
    <source>
        <strain evidence="3">DSM 15718</strain>
    </source>
</reference>
<protein>
    <submittedName>
        <fullName evidence="2">Gliding motility-associated C-terminal domain-containing protein</fullName>
    </submittedName>
</protein>
<evidence type="ECO:0000313" key="2">
    <source>
        <dbReference type="EMBL" id="SDX94095.1"/>
    </source>
</evidence>
<evidence type="ECO:0000259" key="1">
    <source>
        <dbReference type="Pfam" id="PF24346"/>
    </source>
</evidence>